<keyword evidence="2" id="KW-1185">Reference proteome</keyword>
<evidence type="ECO:0000313" key="2">
    <source>
        <dbReference type="Proteomes" id="UP000636004"/>
    </source>
</evidence>
<dbReference type="PROSITE" id="PS51257">
    <property type="entry name" value="PROKAR_LIPOPROTEIN"/>
    <property type="match status" value="1"/>
</dbReference>
<protein>
    <recommendedName>
        <fullName evidence="3">Calx-beta domain-containing protein</fullName>
    </recommendedName>
</protein>
<evidence type="ECO:0000313" key="1">
    <source>
        <dbReference type="EMBL" id="GGZ79218.1"/>
    </source>
</evidence>
<proteinExistence type="predicted"/>
<accession>A0A918QYZ5</accession>
<dbReference type="EMBL" id="BMWZ01000003">
    <property type="protein sequence ID" value="GGZ79218.1"/>
    <property type="molecule type" value="Genomic_DNA"/>
</dbReference>
<sequence>MKKIVYIILVALVAGFYSCETDYDAEDQGITLTDLPKYVAFYVAGAGSTIADVDVDAGSDTDDAVNVQIPGGTLSDVTVNYTFSGTAVYGTDYTVDGASSTGGSVTIEYGTTPNVDGLPFNADIVVEALPGASDSTLTITLSSASNAEGEIAVGRGGTDLLKTVNVNITAATP</sequence>
<reference evidence="1" key="1">
    <citation type="journal article" date="2014" name="Int. J. Syst. Evol. Microbiol.">
        <title>Complete genome sequence of Corynebacterium casei LMG S-19264T (=DSM 44701T), isolated from a smear-ripened cheese.</title>
        <authorList>
            <consortium name="US DOE Joint Genome Institute (JGI-PGF)"/>
            <person name="Walter F."/>
            <person name="Albersmeier A."/>
            <person name="Kalinowski J."/>
            <person name="Ruckert C."/>
        </authorList>
    </citation>
    <scope>NUCLEOTIDE SEQUENCE</scope>
    <source>
        <strain evidence="1">KCTC 12710</strain>
    </source>
</reference>
<dbReference type="Proteomes" id="UP000636004">
    <property type="component" value="Unassembled WGS sequence"/>
</dbReference>
<name>A0A918QYZ5_9FLAO</name>
<reference evidence="1" key="2">
    <citation type="submission" date="2020-09" db="EMBL/GenBank/DDBJ databases">
        <authorList>
            <person name="Sun Q."/>
            <person name="Kim S."/>
        </authorList>
    </citation>
    <scope>NUCLEOTIDE SEQUENCE</scope>
    <source>
        <strain evidence="1">KCTC 12710</strain>
    </source>
</reference>
<comment type="caution">
    <text evidence="1">The sequence shown here is derived from an EMBL/GenBank/DDBJ whole genome shotgun (WGS) entry which is preliminary data.</text>
</comment>
<dbReference type="SUPFAM" id="SSF141072">
    <property type="entry name" value="CalX-like"/>
    <property type="match status" value="1"/>
</dbReference>
<gene>
    <name evidence="1" type="ORF">GCM10007028_15960</name>
</gene>
<evidence type="ECO:0008006" key="3">
    <source>
        <dbReference type="Google" id="ProtNLM"/>
    </source>
</evidence>
<dbReference type="Gene3D" id="2.60.40.2030">
    <property type="match status" value="1"/>
</dbReference>
<dbReference type="InterPro" id="IPR038081">
    <property type="entry name" value="CalX-like_sf"/>
</dbReference>
<dbReference type="AlphaFoldDB" id="A0A918QYZ5"/>
<dbReference type="RefSeq" id="WP_189360255.1">
    <property type="nucleotide sequence ID" value="NZ_BMWZ01000003.1"/>
</dbReference>
<organism evidence="1 2">
    <name type="scientific">Algibacter mikhailovii</name>
    <dbReference type="NCBI Taxonomy" id="425498"/>
    <lineage>
        <taxon>Bacteria</taxon>
        <taxon>Pseudomonadati</taxon>
        <taxon>Bacteroidota</taxon>
        <taxon>Flavobacteriia</taxon>
        <taxon>Flavobacteriales</taxon>
        <taxon>Flavobacteriaceae</taxon>
        <taxon>Algibacter</taxon>
    </lineage>
</organism>